<dbReference type="GO" id="GO:0006882">
    <property type="term" value="P:intracellular zinc ion homeostasis"/>
    <property type="evidence" value="ECO:0007669"/>
    <property type="project" value="TreeGrafter"/>
</dbReference>
<gene>
    <name evidence="2" type="ORF">Tci_880272</name>
</gene>
<comment type="caution">
    <text evidence="2">The sequence shown here is derived from an EMBL/GenBank/DDBJ whole genome shotgun (WGS) entry which is preliminary data.</text>
</comment>
<feature type="region of interest" description="Disordered" evidence="1">
    <location>
        <begin position="88"/>
        <end position="116"/>
    </location>
</feature>
<accession>A0A699TF76</accession>
<protein>
    <submittedName>
        <fullName evidence="2">IAA-alanine resistance protein 1</fullName>
    </submittedName>
</protein>
<dbReference type="PANTHER" id="PTHR16950:SF16">
    <property type="entry name" value="ZINC TRANSPORTER ZIP13"/>
    <property type="match status" value="1"/>
</dbReference>
<sequence length="128" mass="13680">LLVGSGFVSCSSIEHLPYAHVHWPEAPWKQSLYFRVYLGVGVGSVYISPPPYPAPAGLGHLIIHLAFQAGAMLGDAFLHQLPHAFGGGHSHEHSASGHDHGHGHDHDHSPSHSHSIKDLSVGLSILCK</sequence>
<reference evidence="2" key="1">
    <citation type="journal article" date="2019" name="Sci. Rep.">
        <title>Draft genome of Tanacetum cinerariifolium, the natural source of mosquito coil.</title>
        <authorList>
            <person name="Yamashiro T."/>
            <person name="Shiraishi A."/>
            <person name="Satake H."/>
            <person name="Nakayama K."/>
        </authorList>
    </citation>
    <scope>NUCLEOTIDE SEQUENCE</scope>
</reference>
<feature type="non-terminal residue" evidence="2">
    <location>
        <position position="1"/>
    </location>
</feature>
<dbReference type="EMBL" id="BKCJ011237530">
    <property type="protein sequence ID" value="GFD08303.1"/>
    <property type="molecule type" value="Genomic_DNA"/>
</dbReference>
<name>A0A699TF76_TANCI</name>
<organism evidence="2">
    <name type="scientific">Tanacetum cinerariifolium</name>
    <name type="common">Dalmatian daisy</name>
    <name type="synonym">Chrysanthemum cinerariifolium</name>
    <dbReference type="NCBI Taxonomy" id="118510"/>
    <lineage>
        <taxon>Eukaryota</taxon>
        <taxon>Viridiplantae</taxon>
        <taxon>Streptophyta</taxon>
        <taxon>Embryophyta</taxon>
        <taxon>Tracheophyta</taxon>
        <taxon>Spermatophyta</taxon>
        <taxon>Magnoliopsida</taxon>
        <taxon>eudicotyledons</taxon>
        <taxon>Gunneridae</taxon>
        <taxon>Pentapetalae</taxon>
        <taxon>asterids</taxon>
        <taxon>campanulids</taxon>
        <taxon>Asterales</taxon>
        <taxon>Asteraceae</taxon>
        <taxon>Asteroideae</taxon>
        <taxon>Anthemideae</taxon>
        <taxon>Anthemidinae</taxon>
        <taxon>Tanacetum</taxon>
    </lineage>
</organism>
<dbReference type="PANTHER" id="PTHR16950">
    <property type="entry name" value="ZINC TRANSPORTER SLC39A7 HISTIDINE-RICH MEMBRANE PROTEIN KE4"/>
    <property type="match status" value="1"/>
</dbReference>
<feature type="compositionally biased region" description="Basic and acidic residues" evidence="1">
    <location>
        <begin position="89"/>
        <end position="110"/>
    </location>
</feature>
<proteinExistence type="predicted"/>
<dbReference type="AlphaFoldDB" id="A0A699TF76"/>
<dbReference type="GO" id="GO:0005385">
    <property type="term" value="F:zinc ion transmembrane transporter activity"/>
    <property type="evidence" value="ECO:0007669"/>
    <property type="project" value="TreeGrafter"/>
</dbReference>
<evidence type="ECO:0000313" key="2">
    <source>
        <dbReference type="EMBL" id="GFD08303.1"/>
    </source>
</evidence>
<evidence type="ECO:0000256" key="1">
    <source>
        <dbReference type="SAM" id="MobiDB-lite"/>
    </source>
</evidence>